<dbReference type="GO" id="GO:0003700">
    <property type="term" value="F:DNA-binding transcription factor activity"/>
    <property type="evidence" value="ECO:0007669"/>
    <property type="project" value="InterPro"/>
</dbReference>
<dbReference type="AlphaFoldDB" id="A0A0E4CTA4"/>
<dbReference type="PANTHER" id="PTHR38445:SF6">
    <property type="entry name" value="GNTR-FAMILY TRANSCRIPTIONAL REGULATOR"/>
    <property type="match status" value="1"/>
</dbReference>
<dbReference type="OrthoDB" id="362473at2"/>
<dbReference type="SMART" id="SM00345">
    <property type="entry name" value="HTH_GNTR"/>
    <property type="match status" value="1"/>
</dbReference>
<dbReference type="Proteomes" id="UP000198604">
    <property type="component" value="Unassembled WGS sequence"/>
</dbReference>
<evidence type="ECO:0000256" key="2">
    <source>
        <dbReference type="ARBA" id="ARBA00023125"/>
    </source>
</evidence>
<dbReference type="SUPFAM" id="SSF46785">
    <property type="entry name" value="Winged helix' DNA-binding domain"/>
    <property type="match status" value="1"/>
</dbReference>
<gene>
    <name evidence="5" type="ORF">BN1356_01840</name>
</gene>
<evidence type="ECO:0000256" key="1">
    <source>
        <dbReference type="ARBA" id="ARBA00023015"/>
    </source>
</evidence>
<dbReference type="PANTHER" id="PTHR38445">
    <property type="entry name" value="HTH-TYPE TRANSCRIPTIONAL REPRESSOR YTRA"/>
    <property type="match status" value="1"/>
</dbReference>
<dbReference type="EMBL" id="CTEN01000004">
    <property type="protein sequence ID" value="CQR25494.1"/>
    <property type="molecule type" value="Genomic_DNA"/>
</dbReference>
<evidence type="ECO:0000313" key="5">
    <source>
        <dbReference type="EMBL" id="CQR25494.1"/>
    </source>
</evidence>
<keyword evidence="6" id="KW-1185">Reference proteome</keyword>
<dbReference type="RefSeq" id="WP_093651044.1">
    <property type="nucleotide sequence ID" value="NZ_CTEN01000004.1"/>
</dbReference>
<keyword evidence="2" id="KW-0238">DNA-binding</keyword>
<dbReference type="PRINTS" id="PR00035">
    <property type="entry name" value="HTHGNTR"/>
</dbReference>
<dbReference type="InterPro" id="IPR036388">
    <property type="entry name" value="WH-like_DNA-bd_sf"/>
</dbReference>
<evidence type="ECO:0000259" key="4">
    <source>
        <dbReference type="PROSITE" id="PS50949"/>
    </source>
</evidence>
<dbReference type="CDD" id="cd07377">
    <property type="entry name" value="WHTH_GntR"/>
    <property type="match status" value="1"/>
</dbReference>
<dbReference type="Pfam" id="PF00392">
    <property type="entry name" value="GntR"/>
    <property type="match status" value="1"/>
</dbReference>
<dbReference type="GO" id="GO:0003677">
    <property type="term" value="F:DNA binding"/>
    <property type="evidence" value="ECO:0007669"/>
    <property type="project" value="UniProtKB-KW"/>
</dbReference>
<sequence length="127" mass="14373">MAWKFDNNIPIYIQISSAIKLQIVTKQLKSGDKLPTVRDLAETAGVNPNTVQRALSDLETEGFVYSVRTTGRFVTDNSNLINQTRVELAQKELSNFVSNMLDLGFEKVDLVNQLDRYLNGEKHEQTI</sequence>
<proteinExistence type="predicted"/>
<reference evidence="6" key="1">
    <citation type="submission" date="2015-03" db="EMBL/GenBank/DDBJ databases">
        <authorList>
            <person name="Urmite Genomes"/>
        </authorList>
    </citation>
    <scope>NUCLEOTIDE SEQUENCE [LARGE SCALE GENOMIC DNA]</scope>
    <source>
        <strain evidence="6">FF10</strain>
    </source>
</reference>
<dbReference type="InterPro" id="IPR036390">
    <property type="entry name" value="WH_DNA-bd_sf"/>
</dbReference>
<name>A0A0E4CTA4_9STRE</name>
<organism evidence="5 6">
    <name type="scientific">Streptococcus varani</name>
    <dbReference type="NCBI Taxonomy" id="1608583"/>
    <lineage>
        <taxon>Bacteria</taxon>
        <taxon>Bacillati</taxon>
        <taxon>Bacillota</taxon>
        <taxon>Bacilli</taxon>
        <taxon>Lactobacillales</taxon>
        <taxon>Streptococcaceae</taxon>
        <taxon>Streptococcus</taxon>
    </lineage>
</organism>
<feature type="domain" description="HTH gntR-type" evidence="4">
    <location>
        <begin position="9"/>
        <end position="77"/>
    </location>
</feature>
<dbReference type="PROSITE" id="PS50949">
    <property type="entry name" value="HTH_GNTR"/>
    <property type="match status" value="1"/>
</dbReference>
<evidence type="ECO:0000256" key="3">
    <source>
        <dbReference type="ARBA" id="ARBA00023163"/>
    </source>
</evidence>
<dbReference type="Gene3D" id="1.10.10.10">
    <property type="entry name" value="Winged helix-like DNA-binding domain superfamily/Winged helix DNA-binding domain"/>
    <property type="match status" value="1"/>
</dbReference>
<evidence type="ECO:0000313" key="6">
    <source>
        <dbReference type="Proteomes" id="UP000198604"/>
    </source>
</evidence>
<dbReference type="InterPro" id="IPR000524">
    <property type="entry name" value="Tscrpt_reg_HTH_GntR"/>
</dbReference>
<accession>A0A0E4CTA4</accession>
<keyword evidence="3" id="KW-0804">Transcription</keyword>
<protein>
    <submittedName>
        <fullName evidence="5">Transcriptional regulator</fullName>
    </submittedName>
</protein>
<keyword evidence="1" id="KW-0805">Transcription regulation</keyword>
<dbReference type="STRING" id="1608583.BN1356_01840"/>